<evidence type="ECO:0000256" key="5">
    <source>
        <dbReference type="SAM" id="Phobius"/>
    </source>
</evidence>
<keyword evidence="2 5" id="KW-0812">Transmembrane</keyword>
<dbReference type="SUPFAM" id="SSF81321">
    <property type="entry name" value="Family A G protein-coupled receptor-like"/>
    <property type="match status" value="1"/>
</dbReference>
<evidence type="ECO:0000259" key="6">
    <source>
        <dbReference type="PROSITE" id="PS50262"/>
    </source>
</evidence>
<dbReference type="PANTHER" id="PTHR46709:SF5">
    <property type="entry name" value="G-PROTEIN COUPLED RECEPTORS FAMILY 1 PROFILE DOMAIN-CONTAINING PROTEIN"/>
    <property type="match status" value="1"/>
</dbReference>
<organism evidence="7 8">
    <name type="scientific">Ascaris lumbricoides</name>
    <name type="common">Giant roundworm</name>
    <dbReference type="NCBI Taxonomy" id="6252"/>
    <lineage>
        <taxon>Eukaryota</taxon>
        <taxon>Metazoa</taxon>
        <taxon>Ecdysozoa</taxon>
        <taxon>Nematoda</taxon>
        <taxon>Chromadorea</taxon>
        <taxon>Rhabditida</taxon>
        <taxon>Spirurina</taxon>
        <taxon>Ascaridomorpha</taxon>
        <taxon>Ascaridoidea</taxon>
        <taxon>Ascarididae</taxon>
        <taxon>Ascaris</taxon>
    </lineage>
</organism>
<evidence type="ECO:0000313" key="8">
    <source>
        <dbReference type="WBParaSite" id="ALUE_0001078501-mRNA-1"/>
    </source>
</evidence>
<proteinExistence type="predicted"/>
<feature type="transmembrane region" description="Helical" evidence="5">
    <location>
        <begin position="244"/>
        <end position="268"/>
    </location>
</feature>
<feature type="transmembrane region" description="Helical" evidence="5">
    <location>
        <begin position="138"/>
        <end position="156"/>
    </location>
</feature>
<dbReference type="PROSITE" id="PS50262">
    <property type="entry name" value="G_PROTEIN_RECEP_F1_2"/>
    <property type="match status" value="1"/>
</dbReference>
<dbReference type="AlphaFoldDB" id="A0A0M3I2N3"/>
<evidence type="ECO:0000256" key="2">
    <source>
        <dbReference type="ARBA" id="ARBA00022692"/>
    </source>
</evidence>
<dbReference type="GO" id="GO:0016020">
    <property type="term" value="C:membrane"/>
    <property type="evidence" value="ECO:0007669"/>
    <property type="project" value="UniProtKB-SubCell"/>
</dbReference>
<feature type="transmembrane region" description="Helical" evidence="5">
    <location>
        <begin position="18"/>
        <end position="39"/>
    </location>
</feature>
<keyword evidence="4 5" id="KW-0472">Membrane</keyword>
<reference evidence="8" key="1">
    <citation type="submission" date="2017-02" db="UniProtKB">
        <authorList>
            <consortium name="WormBaseParasite"/>
        </authorList>
    </citation>
    <scope>IDENTIFICATION</scope>
</reference>
<protein>
    <submittedName>
        <fullName evidence="8">G_PROTEIN_RECEP_F1_2 domain-containing protein</fullName>
    </submittedName>
</protein>
<dbReference type="WBParaSite" id="ALUE_0001078501-mRNA-1">
    <property type="protein sequence ID" value="ALUE_0001078501-mRNA-1"/>
    <property type="gene ID" value="ALUE_0001078501"/>
</dbReference>
<evidence type="ECO:0000313" key="7">
    <source>
        <dbReference type="Proteomes" id="UP000036681"/>
    </source>
</evidence>
<dbReference type="CDD" id="cd14978">
    <property type="entry name" value="7tmA_FMRFamide_R-like"/>
    <property type="match status" value="1"/>
</dbReference>
<keyword evidence="3 5" id="KW-1133">Transmembrane helix</keyword>
<evidence type="ECO:0000256" key="1">
    <source>
        <dbReference type="ARBA" id="ARBA00004370"/>
    </source>
</evidence>
<name>A0A0M3I2N3_ASCLU</name>
<keyword evidence="7" id="KW-1185">Reference proteome</keyword>
<sequence>NISEEDECEVPEVLARRWYLVAVAGTSLSFISLFSNLLIACTLLQKGRTHFFFLGLLAVSDSFLSFCYGPVIAMDIIKNRLQEIWLNRLWWSYIGPLLALCHVSMTFSCFLIILATIERYLITEKSKYLQQFRNKRGALAVFMFTLALVVRGSAVFEIEVIRKANCTGLTEYEPMLTPLVSTWLYGTVFRFYLRNILTVFVPFFLLAYLNVRIVATLRAQQRSAAMFKFAGSEHKMKIRSATRLTVFIVCSYLMANVLNVLITAWEYVDFESAITAENFSIYETCTDVISVLYVLTCATRLLVYILCNKEIRSAITETLCCCRERYAKFCDDHPPKKGTENVRIGTQFDNVAIVIARRMMLTGMTNHRDEITEHTALNAPNQEDAKKDVKSTPHADRAYTDVSLSDVQLSTLF</sequence>
<feature type="transmembrane region" description="Helical" evidence="5">
    <location>
        <begin position="93"/>
        <end position="117"/>
    </location>
</feature>
<feature type="transmembrane region" description="Helical" evidence="5">
    <location>
        <begin position="51"/>
        <end position="73"/>
    </location>
</feature>
<comment type="subcellular location">
    <subcellularLocation>
        <location evidence="1">Membrane</location>
    </subcellularLocation>
</comment>
<dbReference type="PANTHER" id="PTHR46709">
    <property type="entry name" value="PROTEIN CBG23488-RELATED"/>
    <property type="match status" value="1"/>
</dbReference>
<dbReference type="Gene3D" id="1.20.1070.10">
    <property type="entry name" value="Rhodopsin 7-helix transmembrane proteins"/>
    <property type="match status" value="1"/>
</dbReference>
<feature type="transmembrane region" description="Helical" evidence="5">
    <location>
        <begin position="288"/>
        <end position="307"/>
    </location>
</feature>
<evidence type="ECO:0000256" key="4">
    <source>
        <dbReference type="ARBA" id="ARBA00023136"/>
    </source>
</evidence>
<dbReference type="Proteomes" id="UP000036681">
    <property type="component" value="Unplaced"/>
</dbReference>
<feature type="domain" description="G-protein coupled receptors family 1 profile" evidence="6">
    <location>
        <begin position="25"/>
        <end position="304"/>
    </location>
</feature>
<feature type="transmembrane region" description="Helical" evidence="5">
    <location>
        <begin position="191"/>
        <end position="211"/>
    </location>
</feature>
<accession>A0A0M3I2N3</accession>
<dbReference type="InterPro" id="IPR017452">
    <property type="entry name" value="GPCR_Rhodpsn_7TM"/>
</dbReference>
<evidence type="ECO:0000256" key="3">
    <source>
        <dbReference type="ARBA" id="ARBA00022989"/>
    </source>
</evidence>